<dbReference type="Gene3D" id="3.40.50.2300">
    <property type="match status" value="2"/>
</dbReference>
<name>A0A9D1CN17_9FIRM</name>
<gene>
    <name evidence="10" type="ORF">IAB74_09070</name>
</gene>
<evidence type="ECO:0000256" key="8">
    <source>
        <dbReference type="SAM" id="SignalP"/>
    </source>
</evidence>
<evidence type="ECO:0000256" key="1">
    <source>
        <dbReference type="ARBA" id="ARBA00004193"/>
    </source>
</evidence>
<evidence type="ECO:0000256" key="5">
    <source>
        <dbReference type="ARBA" id="ARBA00023136"/>
    </source>
</evidence>
<dbReference type="InterPro" id="IPR003760">
    <property type="entry name" value="PnrA-like"/>
</dbReference>
<dbReference type="Proteomes" id="UP000886796">
    <property type="component" value="Unassembled WGS sequence"/>
</dbReference>
<dbReference type="SUPFAM" id="SSF53822">
    <property type="entry name" value="Periplasmic binding protein-like I"/>
    <property type="match status" value="1"/>
</dbReference>
<feature type="signal peptide" evidence="8">
    <location>
        <begin position="1"/>
        <end position="24"/>
    </location>
</feature>
<feature type="chain" id="PRO_5039454828" evidence="8">
    <location>
        <begin position="25"/>
        <end position="389"/>
    </location>
</feature>
<comment type="caution">
    <text evidence="10">The sequence shown here is derived from an EMBL/GenBank/DDBJ whole genome shotgun (WGS) entry which is preliminary data.</text>
</comment>
<keyword evidence="5" id="KW-0472">Membrane</keyword>
<reference evidence="10" key="1">
    <citation type="submission" date="2020-10" db="EMBL/GenBank/DDBJ databases">
        <authorList>
            <person name="Gilroy R."/>
        </authorList>
    </citation>
    <scope>NUCLEOTIDE SEQUENCE</scope>
    <source>
        <strain evidence="10">13361</strain>
    </source>
</reference>
<dbReference type="CDD" id="cd06354">
    <property type="entry name" value="PBP1_PrnA-like"/>
    <property type="match status" value="1"/>
</dbReference>
<comment type="subcellular location">
    <subcellularLocation>
        <location evidence="1">Cell membrane</location>
        <topology evidence="1">Lipid-anchor</topology>
    </subcellularLocation>
</comment>
<dbReference type="PROSITE" id="PS51257">
    <property type="entry name" value="PROKAR_LIPOPROTEIN"/>
    <property type="match status" value="1"/>
</dbReference>
<dbReference type="GO" id="GO:0005886">
    <property type="term" value="C:plasma membrane"/>
    <property type="evidence" value="ECO:0007669"/>
    <property type="project" value="UniProtKB-SubCell"/>
</dbReference>
<evidence type="ECO:0000259" key="9">
    <source>
        <dbReference type="Pfam" id="PF02608"/>
    </source>
</evidence>
<dbReference type="EMBL" id="DVFK01000118">
    <property type="protein sequence ID" value="HIQ68643.1"/>
    <property type="molecule type" value="Genomic_DNA"/>
</dbReference>
<feature type="region of interest" description="Disordered" evidence="7">
    <location>
        <begin position="27"/>
        <end position="52"/>
    </location>
</feature>
<evidence type="ECO:0000256" key="4">
    <source>
        <dbReference type="ARBA" id="ARBA00022729"/>
    </source>
</evidence>
<dbReference type="PANTHER" id="PTHR34296">
    <property type="entry name" value="TRANSCRIPTIONAL ACTIVATOR PROTEIN MED"/>
    <property type="match status" value="1"/>
</dbReference>
<sequence>MKKILAFLLAALMVVGLFAGCAPADNTETTKAPDSTTAPAGETTEGGETTEAPEAGVITKVALVTDVGTIDDESFNQACWQGVEKWCKENNIEYTYYQPTEDSTDARVLSVSQAISEGANTIVMPGYLFGPTILTVQDEYPDVYFIAVDVAAGDLSLDGGTTLVDPSANVACLTFSEEQAGYLAGYAAVKEGYTKLGFLGGIAVPAVQRYGYGFVQGADAAAKELNKKIEINYTYGGQFQGSPEITAKMEGWYQAGTEVVFACGGGIYTSALEAADKNDGKVIGVDVDQSHISNRFVTSAMKGLQNVTESVLDTLNKGEWATYGGKVSNFGLLEGEYVGLPTDTWTMTNFTTEDYEAVKGQIKDGTITVSNDTSKMPAVSENTTVNEIG</sequence>
<dbReference type="InterPro" id="IPR050957">
    <property type="entry name" value="BMP_lipoprotein"/>
</dbReference>
<keyword evidence="3" id="KW-1003">Cell membrane</keyword>
<proteinExistence type="inferred from homology"/>
<comment type="similarity">
    <text evidence="2">Belongs to the BMP lipoprotein family.</text>
</comment>
<reference evidence="10" key="2">
    <citation type="journal article" date="2021" name="PeerJ">
        <title>Extensive microbial diversity within the chicken gut microbiome revealed by metagenomics and culture.</title>
        <authorList>
            <person name="Gilroy R."/>
            <person name="Ravi A."/>
            <person name="Getino M."/>
            <person name="Pursley I."/>
            <person name="Horton D.L."/>
            <person name="Alikhan N.F."/>
            <person name="Baker D."/>
            <person name="Gharbi K."/>
            <person name="Hall N."/>
            <person name="Watson M."/>
            <person name="Adriaenssens E.M."/>
            <person name="Foster-Nyarko E."/>
            <person name="Jarju S."/>
            <person name="Secka A."/>
            <person name="Antonio M."/>
            <person name="Oren A."/>
            <person name="Chaudhuri R.R."/>
            <person name="La Ragione R."/>
            <person name="Hildebrand F."/>
            <person name="Pallen M.J."/>
        </authorList>
    </citation>
    <scope>NUCLEOTIDE SEQUENCE</scope>
    <source>
        <strain evidence="10">13361</strain>
    </source>
</reference>
<evidence type="ECO:0000256" key="6">
    <source>
        <dbReference type="ARBA" id="ARBA00023288"/>
    </source>
</evidence>
<accession>A0A9D1CN17</accession>
<evidence type="ECO:0000313" key="10">
    <source>
        <dbReference type="EMBL" id="HIQ68643.1"/>
    </source>
</evidence>
<evidence type="ECO:0000313" key="11">
    <source>
        <dbReference type="Proteomes" id="UP000886796"/>
    </source>
</evidence>
<evidence type="ECO:0000256" key="7">
    <source>
        <dbReference type="SAM" id="MobiDB-lite"/>
    </source>
</evidence>
<evidence type="ECO:0000256" key="3">
    <source>
        <dbReference type="ARBA" id="ARBA00022475"/>
    </source>
</evidence>
<dbReference type="Pfam" id="PF02608">
    <property type="entry name" value="Bmp"/>
    <property type="match status" value="1"/>
</dbReference>
<evidence type="ECO:0000256" key="2">
    <source>
        <dbReference type="ARBA" id="ARBA00008610"/>
    </source>
</evidence>
<dbReference type="AlphaFoldDB" id="A0A9D1CN17"/>
<feature type="compositionally biased region" description="Low complexity" evidence="7">
    <location>
        <begin position="36"/>
        <end position="52"/>
    </location>
</feature>
<protein>
    <submittedName>
        <fullName evidence="10">BMP family ABC transporter substrate-binding protein</fullName>
    </submittedName>
</protein>
<keyword evidence="4 8" id="KW-0732">Signal</keyword>
<dbReference type="InterPro" id="IPR028082">
    <property type="entry name" value="Peripla_BP_I"/>
</dbReference>
<feature type="domain" description="ABC transporter substrate-binding protein PnrA-like" evidence="9">
    <location>
        <begin position="61"/>
        <end position="359"/>
    </location>
</feature>
<keyword evidence="6" id="KW-0449">Lipoprotein</keyword>
<dbReference type="PANTHER" id="PTHR34296:SF2">
    <property type="entry name" value="ABC TRANSPORTER GUANOSINE-BINDING PROTEIN NUPN"/>
    <property type="match status" value="1"/>
</dbReference>
<organism evidence="10 11">
    <name type="scientific">Candidatus Faecousia excrementigallinarum</name>
    <dbReference type="NCBI Taxonomy" id="2840806"/>
    <lineage>
        <taxon>Bacteria</taxon>
        <taxon>Bacillati</taxon>
        <taxon>Bacillota</taxon>
        <taxon>Clostridia</taxon>
        <taxon>Eubacteriales</taxon>
        <taxon>Oscillospiraceae</taxon>
        <taxon>Faecousia</taxon>
    </lineage>
</organism>